<keyword evidence="5" id="KW-1185">Reference proteome</keyword>
<accession>H2AUP5</accession>
<dbReference type="PROSITE" id="PS51083">
    <property type="entry name" value="ZF_HIT"/>
    <property type="match status" value="1"/>
</dbReference>
<evidence type="ECO:0000313" key="5">
    <source>
        <dbReference type="Proteomes" id="UP000005220"/>
    </source>
</evidence>
<dbReference type="eggNOG" id="ENOG502S27I">
    <property type="taxonomic scope" value="Eukaryota"/>
</dbReference>
<evidence type="ECO:0000313" key="4">
    <source>
        <dbReference type="EMBL" id="CCF58095.1"/>
    </source>
</evidence>
<evidence type="ECO:0000259" key="3">
    <source>
        <dbReference type="PROSITE" id="PS51083"/>
    </source>
</evidence>
<keyword evidence="1" id="KW-0863">Zinc-finger</keyword>
<dbReference type="Pfam" id="PF04438">
    <property type="entry name" value="zf-HIT"/>
    <property type="match status" value="1"/>
</dbReference>
<dbReference type="Proteomes" id="UP000005220">
    <property type="component" value="Chromosome 4"/>
</dbReference>
<dbReference type="AlphaFoldDB" id="H2AUP5"/>
<sequence length="153" mass="17832">MGSARVNKCGVCQKNDSKYKCPKCALNYCSLVCYKNENVHRHDQQEEANIIKNNEPKEVPKSEMREEKTLKSPELDKIYAGTPELKELLKYNTVKFHLHKVYKILISNDGNLTTEMKNQLAIDYLNTLRFGGLHYNEAIEEFCEIFLQKLEKK</sequence>
<dbReference type="GO" id="GO:0008270">
    <property type="term" value="F:zinc ion binding"/>
    <property type="evidence" value="ECO:0007669"/>
    <property type="project" value="UniProtKB-UniRule"/>
</dbReference>
<dbReference type="Gene3D" id="3.30.60.190">
    <property type="match status" value="1"/>
</dbReference>
<dbReference type="RefSeq" id="XP_003957230.1">
    <property type="nucleotide sequence ID" value="XM_003957181.1"/>
</dbReference>
<dbReference type="GO" id="GO:0000463">
    <property type="term" value="P:maturation of LSU-rRNA from tricistronic rRNA transcript (SSU-rRNA, 5.8S rRNA, LSU-rRNA)"/>
    <property type="evidence" value="ECO:0007669"/>
    <property type="project" value="EnsemblFungi"/>
</dbReference>
<dbReference type="CDD" id="cd23024">
    <property type="entry name" value="zf-HIT_ZNHIT2-3"/>
    <property type="match status" value="1"/>
</dbReference>
<feature type="compositionally biased region" description="Basic and acidic residues" evidence="2">
    <location>
        <begin position="54"/>
        <end position="69"/>
    </location>
</feature>
<keyword evidence="1" id="KW-0862">Zinc</keyword>
<keyword evidence="1" id="KW-0479">Metal-binding</keyword>
<gene>
    <name evidence="4" type="primary">KAFR0D04470</name>
    <name evidence="4" type="ORF">KAFR_0D04470</name>
</gene>
<dbReference type="SUPFAM" id="SSF144232">
    <property type="entry name" value="HIT/MYND zinc finger-like"/>
    <property type="match status" value="1"/>
</dbReference>
<dbReference type="GeneID" id="13882573"/>
<protein>
    <recommendedName>
        <fullName evidence="3">HIT-type domain-containing protein</fullName>
    </recommendedName>
</protein>
<evidence type="ECO:0000256" key="2">
    <source>
        <dbReference type="SAM" id="MobiDB-lite"/>
    </source>
</evidence>
<organism evidence="4 5">
    <name type="scientific">Kazachstania africana (strain ATCC 22294 / BCRC 22015 / CBS 2517 / CECT 1963 / NBRC 1671 / NRRL Y-8276)</name>
    <name type="common">Yeast</name>
    <name type="synonym">Kluyveromyces africanus</name>
    <dbReference type="NCBI Taxonomy" id="1071382"/>
    <lineage>
        <taxon>Eukaryota</taxon>
        <taxon>Fungi</taxon>
        <taxon>Dikarya</taxon>
        <taxon>Ascomycota</taxon>
        <taxon>Saccharomycotina</taxon>
        <taxon>Saccharomycetes</taxon>
        <taxon>Saccharomycetales</taxon>
        <taxon>Saccharomycetaceae</taxon>
        <taxon>Kazachstania</taxon>
    </lineage>
</organism>
<dbReference type="STRING" id="1071382.H2AUP5"/>
<evidence type="ECO:0000256" key="1">
    <source>
        <dbReference type="PROSITE-ProRule" id="PRU00453"/>
    </source>
</evidence>
<feature type="domain" description="HIT-type" evidence="3">
    <location>
        <begin position="9"/>
        <end position="48"/>
    </location>
</feature>
<dbReference type="KEGG" id="kaf:KAFR_0D04470"/>
<reference evidence="4 5" key="1">
    <citation type="journal article" date="2011" name="Proc. Natl. Acad. Sci. U.S.A.">
        <title>Evolutionary erosion of yeast sex chromosomes by mating-type switching accidents.</title>
        <authorList>
            <person name="Gordon J.L."/>
            <person name="Armisen D."/>
            <person name="Proux-Wera E."/>
            <person name="Oheigeartaigh S.S."/>
            <person name="Byrne K.P."/>
            <person name="Wolfe K.H."/>
        </authorList>
    </citation>
    <scope>NUCLEOTIDE SEQUENCE [LARGE SCALE GENOMIC DNA]</scope>
    <source>
        <strain evidence="5">ATCC 22294 / BCRC 22015 / CBS 2517 / CECT 1963 / NBRC 1671 / NRRL Y-8276</strain>
    </source>
</reference>
<dbReference type="HOGENOM" id="CLU_1619339_0_0_1"/>
<dbReference type="InterPro" id="IPR040722">
    <property type="entry name" value="Hit1_C"/>
</dbReference>
<dbReference type="InterPro" id="IPR007529">
    <property type="entry name" value="Znf_HIT"/>
</dbReference>
<name>H2AUP5_KAZAF</name>
<dbReference type="EMBL" id="HE650824">
    <property type="protein sequence ID" value="CCF58095.1"/>
    <property type="molecule type" value="Genomic_DNA"/>
</dbReference>
<feature type="region of interest" description="Disordered" evidence="2">
    <location>
        <begin position="45"/>
        <end position="69"/>
    </location>
</feature>
<dbReference type="GO" id="GO:0000492">
    <property type="term" value="P:box C/D snoRNP assembly"/>
    <property type="evidence" value="ECO:0007669"/>
    <property type="project" value="EnsemblFungi"/>
</dbReference>
<dbReference type="Gene3D" id="1.20.1440.260">
    <property type="match status" value="1"/>
</dbReference>
<proteinExistence type="predicted"/>
<dbReference type="OrthoDB" id="18412at2759"/>
<dbReference type="Pfam" id="PF18268">
    <property type="entry name" value="Hit1_C"/>
    <property type="match status" value="1"/>
</dbReference>
<dbReference type="InParanoid" id="H2AUP5"/>
<dbReference type="FunCoup" id="H2AUP5">
    <property type="interactions" value="101"/>
</dbReference>